<evidence type="ECO:0000313" key="1">
    <source>
        <dbReference type="EMBL" id="AKA71922.1"/>
    </source>
</evidence>
<sequence>MYNLKIPYQIRDGEFKKACRCIKESMMGSYDVDKKFLLQSINYMDKLYNETFYMDIKVNLYKCATKII</sequence>
<organism evidence="1 2">
    <name type="scientific">Clostridium scatologenes</name>
    <dbReference type="NCBI Taxonomy" id="1548"/>
    <lineage>
        <taxon>Bacteria</taxon>
        <taxon>Bacillati</taxon>
        <taxon>Bacillota</taxon>
        <taxon>Clostridia</taxon>
        <taxon>Eubacteriales</taxon>
        <taxon>Clostridiaceae</taxon>
        <taxon>Clostridium</taxon>
    </lineage>
</organism>
<dbReference type="AlphaFoldDB" id="A0A0E3MAB4"/>
<gene>
    <name evidence="1" type="ORF">CSCA_4797</name>
</gene>
<evidence type="ECO:0000313" key="2">
    <source>
        <dbReference type="Proteomes" id="UP000033115"/>
    </source>
</evidence>
<keyword evidence="2" id="KW-1185">Reference proteome</keyword>
<dbReference type="STRING" id="1548.CSCA_4797"/>
<name>A0A0E3MAB4_CLOSL</name>
<dbReference type="Proteomes" id="UP000033115">
    <property type="component" value="Chromosome"/>
</dbReference>
<proteinExistence type="predicted"/>
<protein>
    <submittedName>
        <fullName evidence="1">Uncharacterized protein</fullName>
    </submittedName>
</protein>
<dbReference type="HOGENOM" id="CLU_2786592_0_0_9"/>
<accession>A0A0E3MAB4</accession>
<dbReference type="EMBL" id="CP009933">
    <property type="protein sequence ID" value="AKA71922.1"/>
    <property type="molecule type" value="Genomic_DNA"/>
</dbReference>
<dbReference type="KEGG" id="csq:CSCA_4797"/>
<reference evidence="1 2" key="1">
    <citation type="journal article" date="2015" name="J. Biotechnol.">
        <title>Complete genome sequence of a malodorant-producing acetogen, Clostridium scatologenes ATCC 25775(T).</title>
        <authorList>
            <person name="Zhu Z."/>
            <person name="Guo T."/>
            <person name="Zheng H."/>
            <person name="Song T."/>
            <person name="Ouyang P."/>
            <person name="Xie J."/>
        </authorList>
    </citation>
    <scope>NUCLEOTIDE SEQUENCE [LARGE SCALE GENOMIC DNA]</scope>
    <source>
        <strain evidence="1 2">ATCC 25775</strain>
    </source>
</reference>